<evidence type="ECO:0000256" key="2">
    <source>
        <dbReference type="ARBA" id="ARBA00022801"/>
    </source>
</evidence>
<organism evidence="5 6">
    <name type="scientific">Anaerosphaera aminiphila DSM 21120</name>
    <dbReference type="NCBI Taxonomy" id="1120995"/>
    <lineage>
        <taxon>Bacteria</taxon>
        <taxon>Bacillati</taxon>
        <taxon>Bacillota</taxon>
        <taxon>Tissierellia</taxon>
        <taxon>Tissierellales</taxon>
        <taxon>Peptoniphilaceae</taxon>
        <taxon>Anaerosphaera</taxon>
    </lineage>
</organism>
<sequence length="227" mass="25535">MNKKKILGVVLLIAGVLLISMPYLTIRSLNSNSQQGVDYFNKLNAEDILKNNREVVEDENFNFESVEEISPMRVLLDPSKINPKLIVGQITIKSIDLDLTVFKGVSETNLLAGAGTMKPSQIMGEGNYAVAGHNSRKGALFYKLDQAKINDIIKITDKENIYEYKIYDRKIVSPTALYMIENAEADKRGGPIISLMNCYYENGKNTGNRYFVLGDLVNIYDYDESKM</sequence>
<dbReference type="GO" id="GO:0008234">
    <property type="term" value="F:cysteine-type peptidase activity"/>
    <property type="evidence" value="ECO:0007669"/>
    <property type="project" value="UniProtKB-KW"/>
</dbReference>
<dbReference type="GO" id="GO:0006508">
    <property type="term" value="P:proteolysis"/>
    <property type="evidence" value="ECO:0007669"/>
    <property type="project" value="UniProtKB-KW"/>
</dbReference>
<evidence type="ECO:0000313" key="5">
    <source>
        <dbReference type="EMBL" id="SHH60301.1"/>
    </source>
</evidence>
<feature type="active site" description="Acyl-thioester intermediate" evidence="4">
    <location>
        <position position="198"/>
    </location>
</feature>
<dbReference type="OrthoDB" id="1648028at2"/>
<dbReference type="EMBL" id="FQXI01000015">
    <property type="protein sequence ID" value="SHH60301.1"/>
    <property type="molecule type" value="Genomic_DNA"/>
</dbReference>
<dbReference type="CDD" id="cd06165">
    <property type="entry name" value="Sortase_A"/>
    <property type="match status" value="1"/>
</dbReference>
<keyword evidence="1" id="KW-0645">Protease</keyword>
<evidence type="ECO:0000256" key="1">
    <source>
        <dbReference type="ARBA" id="ARBA00022670"/>
    </source>
</evidence>
<dbReference type="Proteomes" id="UP000184032">
    <property type="component" value="Unassembled WGS sequence"/>
</dbReference>
<dbReference type="InterPro" id="IPR005754">
    <property type="entry name" value="Sortase"/>
</dbReference>
<evidence type="ECO:0000256" key="4">
    <source>
        <dbReference type="PIRSR" id="PIRSR605754-1"/>
    </source>
</evidence>
<dbReference type="Pfam" id="PF04203">
    <property type="entry name" value="Sortase"/>
    <property type="match status" value="1"/>
</dbReference>
<dbReference type="AlphaFoldDB" id="A0A1M5UBL1"/>
<dbReference type="InterPro" id="IPR042007">
    <property type="entry name" value="Sortase_A"/>
</dbReference>
<feature type="active site" description="Proton donor/acceptor" evidence="4">
    <location>
        <position position="133"/>
    </location>
</feature>
<keyword evidence="6" id="KW-1185">Reference proteome</keyword>
<dbReference type="Gene3D" id="2.40.260.10">
    <property type="entry name" value="Sortase"/>
    <property type="match status" value="1"/>
</dbReference>
<keyword evidence="3" id="KW-0788">Thiol protease</keyword>
<protein>
    <submittedName>
        <fullName evidence="5">Sortase A</fullName>
    </submittedName>
</protein>
<evidence type="ECO:0000313" key="6">
    <source>
        <dbReference type="Proteomes" id="UP000184032"/>
    </source>
</evidence>
<gene>
    <name evidence="5" type="ORF">SAMN02745245_01716</name>
</gene>
<reference evidence="5 6" key="1">
    <citation type="submission" date="2016-11" db="EMBL/GenBank/DDBJ databases">
        <authorList>
            <person name="Jaros S."/>
            <person name="Januszkiewicz K."/>
            <person name="Wedrychowicz H."/>
        </authorList>
    </citation>
    <scope>NUCLEOTIDE SEQUENCE [LARGE SCALE GENOMIC DNA]</scope>
    <source>
        <strain evidence="5 6">DSM 21120</strain>
    </source>
</reference>
<dbReference type="InterPro" id="IPR023365">
    <property type="entry name" value="Sortase_dom-sf"/>
</dbReference>
<accession>A0A1M5UBL1</accession>
<proteinExistence type="predicted"/>
<dbReference type="RefSeq" id="WP_073185384.1">
    <property type="nucleotide sequence ID" value="NZ_FQXI01000015.1"/>
</dbReference>
<keyword evidence="2" id="KW-0378">Hydrolase</keyword>
<dbReference type="STRING" id="1120995.SAMN02745245_01716"/>
<evidence type="ECO:0000256" key="3">
    <source>
        <dbReference type="ARBA" id="ARBA00022807"/>
    </source>
</evidence>
<name>A0A1M5UBL1_9FIRM</name>
<dbReference type="SUPFAM" id="SSF63817">
    <property type="entry name" value="Sortase"/>
    <property type="match status" value="1"/>
</dbReference>
<dbReference type="NCBIfam" id="TIGR01076">
    <property type="entry name" value="sortase_fam"/>
    <property type="match status" value="1"/>
</dbReference>